<evidence type="ECO:0000313" key="3">
    <source>
        <dbReference type="EMBL" id="KAK3497992.1"/>
    </source>
</evidence>
<reference evidence="3 4" key="1">
    <citation type="journal article" date="2023" name="Mol. Phylogenet. Evol.">
        <title>Genome-scale phylogeny and comparative genomics of the fungal order Sordariales.</title>
        <authorList>
            <person name="Hensen N."/>
            <person name="Bonometti L."/>
            <person name="Westerberg I."/>
            <person name="Brannstrom I.O."/>
            <person name="Guillou S."/>
            <person name="Cros-Aarteil S."/>
            <person name="Calhoun S."/>
            <person name="Haridas S."/>
            <person name="Kuo A."/>
            <person name="Mondo S."/>
            <person name="Pangilinan J."/>
            <person name="Riley R."/>
            <person name="LaButti K."/>
            <person name="Andreopoulos B."/>
            <person name="Lipzen A."/>
            <person name="Chen C."/>
            <person name="Yan M."/>
            <person name="Daum C."/>
            <person name="Ng V."/>
            <person name="Clum A."/>
            <person name="Steindorff A."/>
            <person name="Ohm R.A."/>
            <person name="Martin F."/>
            <person name="Silar P."/>
            <person name="Natvig D.O."/>
            <person name="Lalanne C."/>
            <person name="Gautier V."/>
            <person name="Ament-Velasquez S.L."/>
            <person name="Kruys A."/>
            <person name="Hutchinson M.I."/>
            <person name="Powell A.J."/>
            <person name="Barry K."/>
            <person name="Miller A.N."/>
            <person name="Grigoriev I.V."/>
            <person name="Debuchy R."/>
            <person name="Gladieux P."/>
            <person name="Hiltunen Thoren M."/>
            <person name="Johannesson H."/>
        </authorList>
    </citation>
    <scope>NUCLEOTIDE SEQUENCE [LARGE SCALE GENOMIC DNA]</scope>
    <source>
        <strain evidence="3 4">FGSC 10403</strain>
    </source>
</reference>
<protein>
    <recommendedName>
        <fullName evidence="2">GCN5-related N-acetyltransferase Rv2170-like domain-containing protein</fullName>
    </recommendedName>
</protein>
<name>A0AAJ0MUE6_9PEZI</name>
<feature type="domain" description="GCN5-related N-acetyltransferase Rv2170-like" evidence="2">
    <location>
        <begin position="350"/>
        <end position="428"/>
    </location>
</feature>
<dbReference type="SUPFAM" id="SSF55729">
    <property type="entry name" value="Acyl-CoA N-acyltransferases (Nat)"/>
    <property type="match status" value="1"/>
</dbReference>
<dbReference type="GeneID" id="87879719"/>
<sequence length="444" mass="49599">MTEPSAPYFHLLDTPLPSPSLLNLLSNHLPYSLPVLRRLQYAANFSDNNNNNNNGLGTTPYSHVLFASRHSLEDLVQSFESESESEAVAVAEADDQQAEDEDEVDGKSGQAAAADGKGKRKRKRRRQHFAAAFVDLSRFPETQAWVYSTMEDHCFFDPGTGTTMDGSTTWGVFGSQSQSHSLPEEEAQECDELMLALLRRMRTIALQMPLVLEKASEQRQKNWTEARAYLCMDAAAGGPGPKVMIGSLAEIHRHRLFLDQGRVHMHKTANIPEEIEWEVCQKWLFRTEALVSSSPSSEKEREGELETTMEKEGLVWDRVRTKEDVRLVQSRTSIKRQEDTLLGLPSVAVRDGEGRMVAWGFMAFDGTLMTLHVEEQYRGKGLAKAVACKVMRDHVKDYGDDGWGAADVFLENYRSQGVCRSIGGRVGWLLSWAVVDLATAGDAL</sequence>
<gene>
    <name evidence="3" type="ORF">B0T23DRAFT_98805</name>
</gene>
<dbReference type="GO" id="GO:0016747">
    <property type="term" value="F:acyltransferase activity, transferring groups other than amino-acyl groups"/>
    <property type="evidence" value="ECO:0007669"/>
    <property type="project" value="InterPro"/>
</dbReference>
<dbReference type="AlphaFoldDB" id="A0AAJ0MUE6"/>
<comment type="caution">
    <text evidence="3">The sequence shown here is derived from an EMBL/GenBank/DDBJ whole genome shotgun (WGS) entry which is preliminary data.</text>
</comment>
<feature type="region of interest" description="Disordered" evidence="1">
    <location>
        <begin position="83"/>
        <end position="123"/>
    </location>
</feature>
<dbReference type="RefSeq" id="XP_062696256.1">
    <property type="nucleotide sequence ID" value="XM_062842097.1"/>
</dbReference>
<evidence type="ECO:0000259" key="2">
    <source>
        <dbReference type="Pfam" id="PF08445"/>
    </source>
</evidence>
<keyword evidence="4" id="KW-1185">Reference proteome</keyword>
<organism evidence="3 4">
    <name type="scientific">Neurospora hispaniola</name>
    <dbReference type="NCBI Taxonomy" id="588809"/>
    <lineage>
        <taxon>Eukaryota</taxon>
        <taxon>Fungi</taxon>
        <taxon>Dikarya</taxon>
        <taxon>Ascomycota</taxon>
        <taxon>Pezizomycotina</taxon>
        <taxon>Sordariomycetes</taxon>
        <taxon>Sordariomycetidae</taxon>
        <taxon>Sordariales</taxon>
        <taxon>Sordariaceae</taxon>
        <taxon>Neurospora</taxon>
    </lineage>
</organism>
<evidence type="ECO:0000313" key="4">
    <source>
        <dbReference type="Proteomes" id="UP001285908"/>
    </source>
</evidence>
<accession>A0AAJ0MUE6</accession>
<dbReference type="InterPro" id="IPR053225">
    <property type="entry name" value="Acyl-CoA_N-acyltransferase"/>
</dbReference>
<dbReference type="InterPro" id="IPR013653">
    <property type="entry name" value="GCN5-like_dom"/>
</dbReference>
<dbReference type="Proteomes" id="UP001285908">
    <property type="component" value="Unassembled WGS sequence"/>
</dbReference>
<dbReference type="PANTHER" id="PTHR20958:SF6">
    <property type="entry name" value="GLYCINE N-ACYLTRANSFERASE-LIKE PROTEIN"/>
    <property type="match status" value="1"/>
</dbReference>
<dbReference type="InterPro" id="IPR016181">
    <property type="entry name" value="Acyl_CoA_acyltransferase"/>
</dbReference>
<proteinExistence type="predicted"/>
<dbReference type="PANTHER" id="PTHR20958">
    <property type="entry name" value="GLYCINE N-ACYLTRANSFERASE-LIKE PROTEIN"/>
    <property type="match status" value="1"/>
</dbReference>
<feature type="compositionally biased region" description="Acidic residues" evidence="1">
    <location>
        <begin position="92"/>
        <end position="104"/>
    </location>
</feature>
<dbReference type="Pfam" id="PF08445">
    <property type="entry name" value="FR47"/>
    <property type="match status" value="1"/>
</dbReference>
<dbReference type="EMBL" id="JAULSX010000002">
    <property type="protein sequence ID" value="KAK3497992.1"/>
    <property type="molecule type" value="Genomic_DNA"/>
</dbReference>
<dbReference type="Gene3D" id="3.40.630.30">
    <property type="match status" value="1"/>
</dbReference>
<evidence type="ECO:0000256" key="1">
    <source>
        <dbReference type="SAM" id="MobiDB-lite"/>
    </source>
</evidence>